<keyword evidence="1" id="KW-0812">Transmembrane</keyword>
<evidence type="ECO:0000313" key="2">
    <source>
        <dbReference type="EMBL" id="MFD0737850.1"/>
    </source>
</evidence>
<organism evidence="2 3">
    <name type="scientific">Lysobacter koreensis</name>
    <dbReference type="NCBI Taxonomy" id="266122"/>
    <lineage>
        <taxon>Bacteria</taxon>
        <taxon>Pseudomonadati</taxon>
        <taxon>Pseudomonadota</taxon>
        <taxon>Gammaproteobacteria</taxon>
        <taxon>Lysobacterales</taxon>
        <taxon>Lysobacteraceae</taxon>
        <taxon>Lysobacter</taxon>
    </lineage>
</organism>
<gene>
    <name evidence="2" type="ORF">ACFQZQ_00915</name>
</gene>
<dbReference type="Proteomes" id="UP001597090">
    <property type="component" value="Unassembled WGS sequence"/>
</dbReference>
<comment type="caution">
    <text evidence="2">The sequence shown here is derived from an EMBL/GenBank/DDBJ whole genome shotgun (WGS) entry which is preliminary data.</text>
</comment>
<dbReference type="EMBL" id="JBHTIH010000002">
    <property type="protein sequence ID" value="MFD0737850.1"/>
    <property type="molecule type" value="Genomic_DNA"/>
</dbReference>
<feature type="transmembrane region" description="Helical" evidence="1">
    <location>
        <begin position="22"/>
        <end position="44"/>
    </location>
</feature>
<dbReference type="InterPro" id="IPR008620">
    <property type="entry name" value="FixH"/>
</dbReference>
<dbReference type="Pfam" id="PF05751">
    <property type="entry name" value="FixH"/>
    <property type="match status" value="1"/>
</dbReference>
<keyword evidence="3" id="KW-1185">Reference proteome</keyword>
<keyword evidence="1" id="KW-0472">Membrane</keyword>
<dbReference type="RefSeq" id="WP_386810807.1">
    <property type="nucleotide sequence ID" value="NZ_JBHTIH010000002.1"/>
</dbReference>
<accession>A0ABW2YHC0</accession>
<evidence type="ECO:0000313" key="3">
    <source>
        <dbReference type="Proteomes" id="UP001597090"/>
    </source>
</evidence>
<protein>
    <submittedName>
        <fullName evidence="2">FixH family protein</fullName>
    </submittedName>
</protein>
<reference evidence="3" key="1">
    <citation type="journal article" date="2019" name="Int. J. Syst. Evol. Microbiol.">
        <title>The Global Catalogue of Microorganisms (GCM) 10K type strain sequencing project: providing services to taxonomists for standard genome sequencing and annotation.</title>
        <authorList>
            <consortium name="The Broad Institute Genomics Platform"/>
            <consortium name="The Broad Institute Genome Sequencing Center for Infectious Disease"/>
            <person name="Wu L."/>
            <person name="Ma J."/>
        </authorList>
    </citation>
    <scope>NUCLEOTIDE SEQUENCE [LARGE SCALE GENOMIC DNA]</scope>
    <source>
        <strain evidence="3">CCUG 55491</strain>
    </source>
</reference>
<proteinExistence type="predicted"/>
<name>A0ABW2YHC0_9GAMM</name>
<sequence length="176" mass="18902">MPIQPPSPATPPGHASPWRQPIVWLVVVLVAAAVIGGILMVIVANDGSTDAVSEPVQRMAQVQTTDLGPDGVARNEKLSAIVRVDAERGLVEVLPVSGPFDRAVPLQLSLAHPTHASADRVLRLQPTELGWRTEASVDGSHDWNVQLGPADARWRLRGRLPKGQQATNLRPALPDR</sequence>
<keyword evidence="1" id="KW-1133">Transmembrane helix</keyword>
<evidence type="ECO:0000256" key="1">
    <source>
        <dbReference type="SAM" id="Phobius"/>
    </source>
</evidence>